<organism evidence="3 4">
    <name type="scientific">Candidatus Nesciobacter abundans</name>
    <dbReference type="NCBI Taxonomy" id="2601668"/>
    <lineage>
        <taxon>Bacteria</taxon>
        <taxon>Pseudomonadati</taxon>
        <taxon>Pseudomonadota</taxon>
        <taxon>Alphaproteobacteria</taxon>
        <taxon>Holosporales</taxon>
        <taxon>Holosporaceae</taxon>
        <taxon>Candidatus Nesciobacter</taxon>
    </lineage>
</organism>
<accession>A0A5C0UGP1</accession>
<dbReference type="EMBL" id="CP043314">
    <property type="protein sequence ID" value="QEK38979.1"/>
    <property type="molecule type" value="Genomic_DNA"/>
</dbReference>
<keyword evidence="2" id="KW-0472">Membrane</keyword>
<keyword evidence="2" id="KW-0812">Transmembrane</keyword>
<feature type="transmembrane region" description="Helical" evidence="2">
    <location>
        <begin position="100"/>
        <end position="120"/>
    </location>
</feature>
<dbReference type="RefSeq" id="WP_148972102.1">
    <property type="nucleotide sequence ID" value="NZ_CP043314.1"/>
</dbReference>
<dbReference type="AlphaFoldDB" id="A0A5C0UGP1"/>
<reference evidence="3 4" key="1">
    <citation type="submission" date="2019-08" db="EMBL/GenBank/DDBJ databases">
        <title>Highly reduced genomes of protist endosymbionts show evolutionary convergence.</title>
        <authorList>
            <person name="George E."/>
            <person name="Husnik F."/>
            <person name="Tashyreva D."/>
            <person name="Prokopchuk G."/>
            <person name="Horak A."/>
            <person name="Kwong W.K."/>
            <person name="Lukes J."/>
            <person name="Keeling P.J."/>
        </authorList>
    </citation>
    <scope>NUCLEOTIDE SEQUENCE [LARGE SCALE GENOMIC DNA]</scope>
    <source>
        <strain evidence="3">1604HC</strain>
    </source>
</reference>
<feature type="transmembrane region" description="Helical" evidence="2">
    <location>
        <begin position="6"/>
        <end position="25"/>
    </location>
</feature>
<evidence type="ECO:0000256" key="1">
    <source>
        <dbReference type="SAM" id="Coils"/>
    </source>
</evidence>
<proteinExistence type="predicted"/>
<name>A0A5C0UGP1_9PROT</name>
<dbReference type="KEGG" id="nabu:FZC36_00825"/>
<keyword evidence="4" id="KW-1185">Reference proteome</keyword>
<keyword evidence="1" id="KW-0175">Coiled coil</keyword>
<feature type="coiled-coil region" evidence="1">
    <location>
        <begin position="182"/>
        <end position="216"/>
    </location>
</feature>
<protein>
    <submittedName>
        <fullName evidence="3">Uncharacterized protein</fullName>
    </submittedName>
</protein>
<keyword evidence="2" id="KW-1133">Transmembrane helix</keyword>
<evidence type="ECO:0000313" key="4">
    <source>
        <dbReference type="Proteomes" id="UP000324924"/>
    </source>
</evidence>
<dbReference type="Proteomes" id="UP000324924">
    <property type="component" value="Chromosome"/>
</dbReference>
<feature type="transmembrane region" description="Helical" evidence="2">
    <location>
        <begin position="73"/>
        <end position="94"/>
    </location>
</feature>
<sequence>MILNFTFLKFTFLFLVYIIPVLNLYRAFYAIKILENPSYKKNKILLITIKDYFKNSDVTDSRFKSLKCDLDHFFQYEPSLIMLFSFPMILNYFYKEYFSNTLVIVSEIFFFCILITILLCRRNFFARVFNYIKRNLSDTKSHESLSLSIDKKISDALKGKNLNFNSLINKLDVLELKNLEIILEKVQKIDQLASSLEKMNEENMALKNELKEAVEHNMQILQSLDYNKDLMIKIGEGFIDLKKKIDSKDHA</sequence>
<evidence type="ECO:0000313" key="3">
    <source>
        <dbReference type="EMBL" id="QEK38979.1"/>
    </source>
</evidence>
<gene>
    <name evidence="3" type="ORF">FZC36_00825</name>
</gene>
<evidence type="ECO:0000256" key="2">
    <source>
        <dbReference type="SAM" id="Phobius"/>
    </source>
</evidence>